<name>A0A3G4VLA0_9VIBR</name>
<reference evidence="3 4" key="1">
    <citation type="submission" date="2018-11" db="EMBL/GenBank/DDBJ databases">
        <title>Complete Genome Sequence of Vbrio mediterranei 117-T6: a Potential Pathogen Bacteria Isolated from the Conchocelis of Pyropia.</title>
        <authorList>
            <person name="Liu Q."/>
        </authorList>
    </citation>
    <scope>NUCLEOTIDE SEQUENCE [LARGE SCALE GENOMIC DNA]</scope>
    <source>
        <strain evidence="3 4">117-T6</strain>
    </source>
</reference>
<evidence type="ECO:0000256" key="2">
    <source>
        <dbReference type="RuleBase" id="RU368102"/>
    </source>
</evidence>
<evidence type="ECO:0000313" key="3">
    <source>
        <dbReference type="EMBL" id="AYV23641.1"/>
    </source>
</evidence>
<dbReference type="Pfam" id="PF02794">
    <property type="entry name" value="HlyC"/>
    <property type="match status" value="1"/>
</dbReference>
<sequence length="165" mass="19765">MLKIQPVRGRFMSQERTVSNEKEMQLIGEVTWLLLQSPLHREYPLHVLESRFLNAIRLGQCRIYYDSKGPIGLVTWAQVTEAWHQKLMEQDEWLPEEEWNRGNYLWFMDFIAPFGNCTSIRRSLSAQFRHKTKAWCRRIGDEKRADRVFLHRKGHLTDEQEGYLN</sequence>
<dbReference type="GO" id="GO:0016746">
    <property type="term" value="F:acyltransferase activity"/>
    <property type="evidence" value="ECO:0007669"/>
    <property type="project" value="UniProtKB-UniRule"/>
</dbReference>
<gene>
    <name evidence="3" type="ORF">ECB94_20365</name>
</gene>
<accession>A0A3G4VLA0</accession>
<evidence type="ECO:0000313" key="4">
    <source>
        <dbReference type="Proteomes" id="UP000279760"/>
    </source>
</evidence>
<dbReference type="EC" id="2.3.1.-" evidence="2"/>
<dbReference type="GO" id="GO:0009404">
    <property type="term" value="P:toxin metabolic process"/>
    <property type="evidence" value="ECO:0007669"/>
    <property type="project" value="UniProtKB-UniRule"/>
</dbReference>
<comment type="similarity">
    <text evidence="1 2">Belongs to the RTX toxin acyltransferase family.</text>
</comment>
<dbReference type="GO" id="GO:0031640">
    <property type="term" value="P:killing of cells of another organism"/>
    <property type="evidence" value="ECO:0007669"/>
    <property type="project" value="UniProtKB-KW"/>
</dbReference>
<keyword evidence="2 3" id="KW-0808">Transferase</keyword>
<evidence type="ECO:0000256" key="1">
    <source>
        <dbReference type="ARBA" id="ARBA00005686"/>
    </source>
</evidence>
<comment type="function">
    <text evidence="2">Involved in fatty acylation of protoxin at internal lysine residues, thereby converting it to the active toxin.</text>
</comment>
<comment type="subcellular location">
    <subcellularLocation>
        <location evidence="2">Cytoplasm</location>
    </subcellularLocation>
</comment>
<protein>
    <recommendedName>
        <fullName evidence="2">RTX toxin-activating lysine-acyltransferase</fullName>
        <ecNumber evidence="2">2.3.1.-</ecNumber>
    </recommendedName>
</protein>
<proteinExistence type="inferred from homology"/>
<dbReference type="InterPro" id="IPR003996">
    <property type="entry name" value="RTX_toxin-activating_protC_bac"/>
</dbReference>
<dbReference type="AlphaFoldDB" id="A0A3G4VLA0"/>
<keyword evidence="2 3" id="KW-0012">Acyltransferase</keyword>
<keyword evidence="2" id="KW-0963">Cytoplasm</keyword>
<dbReference type="EMBL" id="CP033578">
    <property type="protein sequence ID" value="AYV23641.1"/>
    <property type="molecule type" value="Genomic_DNA"/>
</dbReference>
<organism evidence="3 4">
    <name type="scientific">Vibrio mediterranei</name>
    <dbReference type="NCBI Taxonomy" id="689"/>
    <lineage>
        <taxon>Bacteria</taxon>
        <taxon>Pseudomonadati</taxon>
        <taxon>Pseudomonadota</taxon>
        <taxon>Gammaproteobacteria</taxon>
        <taxon>Vibrionales</taxon>
        <taxon>Vibrionaceae</taxon>
        <taxon>Vibrio</taxon>
    </lineage>
</organism>
<keyword evidence="2" id="KW-0204">Cytolysis</keyword>
<dbReference type="PRINTS" id="PR01489">
    <property type="entry name" value="RTXTOXINC"/>
</dbReference>
<dbReference type="GO" id="GO:0005737">
    <property type="term" value="C:cytoplasm"/>
    <property type="evidence" value="ECO:0007669"/>
    <property type="project" value="UniProtKB-SubCell"/>
</dbReference>
<dbReference type="Proteomes" id="UP000279760">
    <property type="component" value="Chromosome 2"/>
</dbReference>